<reference evidence="3 4" key="1">
    <citation type="submission" date="2014-03" db="EMBL/GenBank/DDBJ databases">
        <title>Genomics of Bifidobacteria.</title>
        <authorList>
            <person name="Ventura M."/>
            <person name="Milani C."/>
            <person name="Lugli G.A."/>
        </authorList>
    </citation>
    <scope>NUCLEOTIDE SEQUENCE [LARGE SCALE GENOMIC DNA]</scope>
    <source>
        <strain evidence="3 4">LMG 11591</strain>
    </source>
</reference>
<dbReference type="eggNOG" id="COG3173">
    <property type="taxonomic scope" value="Bacteria"/>
</dbReference>
<dbReference type="Gene3D" id="3.30.200.20">
    <property type="entry name" value="Phosphorylase Kinase, domain 1"/>
    <property type="match status" value="1"/>
</dbReference>
<gene>
    <name evidence="3" type="ORF">BMAGN_1300</name>
</gene>
<keyword evidence="3" id="KW-0808">Transferase</keyword>
<dbReference type="PANTHER" id="PTHR21310">
    <property type="entry name" value="AMINOGLYCOSIDE PHOSPHOTRANSFERASE-RELATED-RELATED"/>
    <property type="match status" value="1"/>
</dbReference>
<dbReference type="InterPro" id="IPR011009">
    <property type="entry name" value="Kinase-like_dom_sf"/>
</dbReference>
<evidence type="ECO:0000259" key="2">
    <source>
        <dbReference type="Pfam" id="PF01636"/>
    </source>
</evidence>
<keyword evidence="1" id="KW-0175">Coiled coil</keyword>
<proteinExistence type="predicted"/>
<dbReference type="Pfam" id="PF01636">
    <property type="entry name" value="APH"/>
    <property type="match status" value="1"/>
</dbReference>
<dbReference type="Gene3D" id="3.90.1200.10">
    <property type="match status" value="1"/>
</dbReference>
<evidence type="ECO:0000256" key="1">
    <source>
        <dbReference type="SAM" id="Coils"/>
    </source>
</evidence>
<evidence type="ECO:0000313" key="4">
    <source>
        <dbReference type="Proteomes" id="UP000029052"/>
    </source>
</evidence>
<organism evidence="3 4">
    <name type="scientific">Bifidobacterium magnum</name>
    <dbReference type="NCBI Taxonomy" id="1692"/>
    <lineage>
        <taxon>Bacteria</taxon>
        <taxon>Bacillati</taxon>
        <taxon>Actinomycetota</taxon>
        <taxon>Actinomycetes</taxon>
        <taxon>Bifidobacteriales</taxon>
        <taxon>Bifidobacteriaceae</taxon>
        <taxon>Bifidobacterium</taxon>
    </lineage>
</organism>
<dbReference type="InterPro" id="IPR051678">
    <property type="entry name" value="AGP_Transferase"/>
</dbReference>
<dbReference type="STRING" id="1692.BMAGN_1300"/>
<feature type="domain" description="Aminoglycoside phosphotransferase" evidence="2">
    <location>
        <begin position="28"/>
        <end position="238"/>
    </location>
</feature>
<dbReference type="SUPFAM" id="SSF56112">
    <property type="entry name" value="Protein kinase-like (PK-like)"/>
    <property type="match status" value="1"/>
</dbReference>
<feature type="coiled-coil region" evidence="1">
    <location>
        <begin position="109"/>
        <end position="136"/>
    </location>
</feature>
<sequence>MSIYFTLDDDFAPIIREALPNATVTDMHQITTGWTNIVYEVETDKGNYFFRFPRDEFWSRTIVKDCEFADFIKGKTNFHTSELELHRDNGRPFSVHKKIEGTPLADKMKDLSDEELKQVSEEIAQFMAELHQVEYTDEHIFDIDNIGLDLHSFLTELLAKHVSREDMEFWKHVTAVEPQCLVHGDLNLSNVLLDENNHIAAVIDFGFSGYGNKYDDVARILSRDTDRNFKNDVIEAYEAYTKSPLDKDLLENKIAEWNNIDQGYITYMRGIGIYE</sequence>
<dbReference type="RefSeq" id="WP_022859825.1">
    <property type="nucleotide sequence ID" value="NZ_JGZB01000001.1"/>
</dbReference>
<dbReference type="AlphaFoldDB" id="A0A087BEY2"/>
<dbReference type="GO" id="GO:0016740">
    <property type="term" value="F:transferase activity"/>
    <property type="evidence" value="ECO:0007669"/>
    <property type="project" value="UniProtKB-KW"/>
</dbReference>
<comment type="caution">
    <text evidence="3">The sequence shown here is derived from an EMBL/GenBank/DDBJ whole genome shotgun (WGS) entry which is preliminary data.</text>
</comment>
<dbReference type="EMBL" id="JGZB01000001">
    <property type="protein sequence ID" value="KFI69582.1"/>
    <property type="molecule type" value="Genomic_DNA"/>
</dbReference>
<name>A0A087BEY2_9BIFI</name>
<protein>
    <submittedName>
        <fullName evidence="3">Aminoglycoside phosphotransferase</fullName>
    </submittedName>
</protein>
<dbReference type="Proteomes" id="UP000029052">
    <property type="component" value="Unassembled WGS sequence"/>
</dbReference>
<dbReference type="InterPro" id="IPR002575">
    <property type="entry name" value="Aminoglycoside_PTrfase"/>
</dbReference>
<evidence type="ECO:0000313" key="3">
    <source>
        <dbReference type="EMBL" id="KFI69582.1"/>
    </source>
</evidence>
<accession>A0A087BEY2</accession>
<keyword evidence="4" id="KW-1185">Reference proteome</keyword>